<dbReference type="AlphaFoldDB" id="A0AAV8DKK5"/>
<feature type="domain" description="Endonuclease/exonuclease/phosphatase" evidence="1">
    <location>
        <begin position="4"/>
        <end position="205"/>
    </location>
</feature>
<dbReference type="GO" id="GO:0004519">
    <property type="term" value="F:endonuclease activity"/>
    <property type="evidence" value="ECO:0007669"/>
    <property type="project" value="UniProtKB-KW"/>
</dbReference>
<keyword evidence="3" id="KW-1185">Reference proteome</keyword>
<keyword evidence="2" id="KW-0378">Hydrolase</keyword>
<evidence type="ECO:0000313" key="3">
    <source>
        <dbReference type="Proteomes" id="UP001140206"/>
    </source>
</evidence>
<proteinExistence type="predicted"/>
<keyword evidence="2" id="KW-0540">Nuclease</keyword>
<comment type="caution">
    <text evidence="2">The sequence shown here is derived from an EMBL/GenBank/DDBJ whole genome shotgun (WGS) entry which is preliminary data.</text>
</comment>
<sequence length="214" mass="24369">MNAISWNCRGIGGTRRKQFLKDSMHATRASFVFLSETKASYRRMYRFMRSVPGFKFCIVPARGLSGGLCLAWRDDLDAQILHTSQNHIAAYITMKGKPPWVLVGIYGDPSHYRNRELWQNLSYVIGANDLVCLMGDFNEILNGDEKFGGSSRVKSSTVDFKNFVFENGLIDMGYKGPAYTWTNKRGVSQAIFQRLDRVLVTSSWLHQFPNAYVN</sequence>
<dbReference type="EMBL" id="JAMFTS010000004">
    <property type="protein sequence ID" value="KAJ4767097.1"/>
    <property type="molecule type" value="Genomic_DNA"/>
</dbReference>
<dbReference type="PANTHER" id="PTHR33710:SF79">
    <property type="entry name" value="OS06G0205337 PROTEIN"/>
    <property type="match status" value="1"/>
</dbReference>
<dbReference type="Pfam" id="PF03372">
    <property type="entry name" value="Exo_endo_phos"/>
    <property type="match status" value="1"/>
</dbReference>
<evidence type="ECO:0000259" key="1">
    <source>
        <dbReference type="Pfam" id="PF03372"/>
    </source>
</evidence>
<gene>
    <name evidence="2" type="ORF">LUZ62_077472</name>
</gene>
<evidence type="ECO:0000313" key="2">
    <source>
        <dbReference type="EMBL" id="KAJ4767097.1"/>
    </source>
</evidence>
<dbReference type="SUPFAM" id="SSF56219">
    <property type="entry name" value="DNase I-like"/>
    <property type="match status" value="1"/>
</dbReference>
<name>A0AAV8DKK5_9POAL</name>
<dbReference type="InterPro" id="IPR005135">
    <property type="entry name" value="Endo/exonuclease/phosphatase"/>
</dbReference>
<dbReference type="Gene3D" id="3.60.10.10">
    <property type="entry name" value="Endonuclease/exonuclease/phosphatase"/>
    <property type="match status" value="1"/>
</dbReference>
<dbReference type="InterPro" id="IPR036691">
    <property type="entry name" value="Endo/exonu/phosph_ase_sf"/>
</dbReference>
<reference evidence="2" key="1">
    <citation type="submission" date="2022-08" db="EMBL/GenBank/DDBJ databases">
        <authorList>
            <person name="Marques A."/>
        </authorList>
    </citation>
    <scope>NUCLEOTIDE SEQUENCE</scope>
    <source>
        <strain evidence="2">RhyPub2mFocal</strain>
        <tissue evidence="2">Leaves</tissue>
    </source>
</reference>
<accession>A0AAV8DKK5</accession>
<organism evidence="2 3">
    <name type="scientific">Rhynchospora pubera</name>
    <dbReference type="NCBI Taxonomy" id="906938"/>
    <lineage>
        <taxon>Eukaryota</taxon>
        <taxon>Viridiplantae</taxon>
        <taxon>Streptophyta</taxon>
        <taxon>Embryophyta</taxon>
        <taxon>Tracheophyta</taxon>
        <taxon>Spermatophyta</taxon>
        <taxon>Magnoliopsida</taxon>
        <taxon>Liliopsida</taxon>
        <taxon>Poales</taxon>
        <taxon>Cyperaceae</taxon>
        <taxon>Cyperoideae</taxon>
        <taxon>Rhynchosporeae</taxon>
        <taxon>Rhynchospora</taxon>
    </lineage>
</organism>
<protein>
    <submittedName>
        <fullName evidence="2">Endonuclease/exonuclease/phosphatase family protein</fullName>
    </submittedName>
</protein>
<dbReference type="PANTHER" id="PTHR33710">
    <property type="entry name" value="BNAC02G09200D PROTEIN"/>
    <property type="match status" value="1"/>
</dbReference>
<dbReference type="Proteomes" id="UP001140206">
    <property type="component" value="Chromosome 4"/>
</dbReference>
<keyword evidence="2" id="KW-0255">Endonuclease</keyword>